<dbReference type="SMART" id="SM00184">
    <property type="entry name" value="RING"/>
    <property type="match status" value="1"/>
</dbReference>
<dbReference type="Gene3D" id="3.40.50.300">
    <property type="entry name" value="P-loop containing nucleotide triphosphate hydrolases"/>
    <property type="match status" value="1"/>
</dbReference>
<dbReference type="InterPro" id="IPR027417">
    <property type="entry name" value="P-loop_NTPase"/>
</dbReference>
<dbReference type="Pfam" id="PF04870">
    <property type="entry name" value="Moulting_cycle"/>
    <property type="match status" value="1"/>
</dbReference>
<dbReference type="InterPro" id="IPR006954">
    <property type="entry name" value="Mlt-10-like"/>
</dbReference>
<evidence type="ECO:0000313" key="8">
    <source>
        <dbReference type="Proteomes" id="UP000035681"/>
    </source>
</evidence>
<dbReference type="InterPro" id="IPR001806">
    <property type="entry name" value="Small_GTPase"/>
</dbReference>
<dbReference type="WBParaSite" id="TCONS_00016765.p1">
    <property type="protein sequence ID" value="TCONS_00016765.p1"/>
    <property type="gene ID" value="XLOC_011418"/>
</dbReference>
<dbReference type="Gene3D" id="3.30.40.10">
    <property type="entry name" value="Zinc/RING finger domain, C3HC4 (zinc finger)"/>
    <property type="match status" value="1"/>
</dbReference>
<dbReference type="InterPro" id="IPR018957">
    <property type="entry name" value="Znf_C3HC4_RING-type"/>
</dbReference>
<evidence type="ECO:0000259" key="7">
    <source>
        <dbReference type="PROSITE" id="PS50089"/>
    </source>
</evidence>
<feature type="domain" description="RING-type" evidence="7">
    <location>
        <begin position="33"/>
        <end position="75"/>
    </location>
</feature>
<dbReference type="GO" id="GO:0003924">
    <property type="term" value="F:GTPase activity"/>
    <property type="evidence" value="ECO:0007669"/>
    <property type="project" value="InterPro"/>
</dbReference>
<evidence type="ECO:0000256" key="5">
    <source>
        <dbReference type="SAM" id="Coils"/>
    </source>
</evidence>
<keyword evidence="5" id="KW-0175">Coiled coil</keyword>
<evidence type="ECO:0000256" key="3">
    <source>
        <dbReference type="ARBA" id="ARBA00022833"/>
    </source>
</evidence>
<keyword evidence="2 4" id="KW-0863">Zinc-finger</keyword>
<dbReference type="GO" id="GO:0008270">
    <property type="term" value="F:zinc ion binding"/>
    <property type="evidence" value="ECO:0007669"/>
    <property type="project" value="UniProtKB-KW"/>
</dbReference>
<feature type="coiled-coil region" evidence="5">
    <location>
        <begin position="718"/>
        <end position="761"/>
    </location>
</feature>
<dbReference type="PRINTS" id="PR00449">
    <property type="entry name" value="RASTRNSFRMNG"/>
</dbReference>
<feature type="region of interest" description="Disordered" evidence="6">
    <location>
        <begin position="1214"/>
        <end position="1240"/>
    </location>
</feature>
<dbReference type="PROSITE" id="PS51419">
    <property type="entry name" value="RAB"/>
    <property type="match status" value="1"/>
</dbReference>
<evidence type="ECO:0000256" key="4">
    <source>
        <dbReference type="PROSITE-ProRule" id="PRU00175"/>
    </source>
</evidence>
<sequence>MMSSSVRSSKSSMNLYSTINHSSNNYNIIGSICKVCNKTYKEPVILPCGHSLCDGCCKQLLYTLRNSMLTMPIESQNRPKIRMGLGTYSKVNTLKSVGISINENKIHEKIQENGIARITKNDFTSPSCPTCGVKPSLIPPYKNIALTAIINEIEILKNINKQFKNIMNGKTQEYNDENIYKSISPTPSSSSSGYGHSEDDYYKYCKISKISSKNKINLPESFRIKECKILIVGGEKVGKSTLIKTQLLNDAFFGNDDVDYSLSSYIKTKEINNRNKKDDDILKNMYMLQLNECNNFDMDLNNIDGIALVYSVTDRFSLVEVTHFYYMLQETNYENIPICLIGLKSDVHGNRRKVSYNEGFRRSKELKCQFYEISGRYNKGVNEAFEVLIIGVLRPIMSINYNGCLKNSCKITVYVIIQRLINGLKGEIKCNMNRIPKLKVQVVNKVDNRKYNERYMLLDQNNWYFKWLIKKQMIKINYLYNILYKSFSYISDNKNNSFYQDKITTEGKKSYYNFDIKKTNSLYHKAAISLLIKSRANQLLKELSIQNKLNYQLCIKAAKTLNELAKCVVPLYDIRKALIKQGKFDLQKYMDKPLIRKNYDEKKTSLKVKYHTSSINLTLSNVETIFDSKNVSILINDKNQMPIQFKKINRKKKFHIIKRKKKFINKSSKKYKQENKNSQRSNIKFFKKHRIRQKKHVDYSNIFDAEVNIKRILEQKKLDEENQKINKLPLNLKNLKRLQRYQQMAQKIKKYIDNVNKHNENTLSQHNNPFIYRSTDYYFPSNENNIFTILETLTTNIEDVLLKNFKMSFFSPNLLNVFPSCFQGNCKRKRKLFSPTLFSFHKNDGFFSLPEILKNIIYNDEEENNWLNFIFDVTGAKKLLDSAMNFLGPVIDEMETKIYPAFIEFEEMENRYNNVLEMYDDKQMEEIENDGYTFLYEDQLRMLYNSSNNNKFNIFIDKIKNITRLELEERIEKDIRQLAMIKKENQENKNNYINKYNEIIKINKQKRPWFRKKRQINKKRKFNSKIIKKKKNLRRNEDPAAKEAEEDEIFNTLQPFAFFNRIGEPVILEIQTLSPHAFVNEFLSPEIIVATTLSPRAFIATILTPNILVARILQPGAFRLEVISPRILTAWVLSPEIFLIEVLSPHIIDPKVLSPEYLKIVVLSPTLVSPRVLSQEGLAVLVLSPNILSPNLYSRESLIVEVMSPHLLGGQELTESGESAEGEANGEHKEGHKEGHGHHSEFHPVHIHTYPFTHLQIPHAFHVGD</sequence>
<proteinExistence type="predicted"/>
<dbReference type="SUPFAM" id="SSF57850">
    <property type="entry name" value="RING/U-box"/>
    <property type="match status" value="1"/>
</dbReference>
<dbReference type="SMART" id="SM00173">
    <property type="entry name" value="RAS"/>
    <property type="match status" value="1"/>
</dbReference>
<protein>
    <submittedName>
        <fullName evidence="9">RING-type domain-containing protein</fullName>
    </submittedName>
</protein>
<evidence type="ECO:0000256" key="2">
    <source>
        <dbReference type="ARBA" id="ARBA00022771"/>
    </source>
</evidence>
<dbReference type="SMART" id="SM00175">
    <property type="entry name" value="RAB"/>
    <property type="match status" value="1"/>
</dbReference>
<dbReference type="InterPro" id="IPR001841">
    <property type="entry name" value="Znf_RING"/>
</dbReference>
<evidence type="ECO:0000256" key="1">
    <source>
        <dbReference type="ARBA" id="ARBA00022723"/>
    </source>
</evidence>
<keyword evidence="8" id="KW-1185">Reference proteome</keyword>
<dbReference type="Proteomes" id="UP000035681">
    <property type="component" value="Unplaced"/>
</dbReference>
<dbReference type="GO" id="GO:0005525">
    <property type="term" value="F:GTP binding"/>
    <property type="evidence" value="ECO:0007669"/>
    <property type="project" value="InterPro"/>
</dbReference>
<dbReference type="InterPro" id="IPR013083">
    <property type="entry name" value="Znf_RING/FYVE/PHD"/>
</dbReference>
<dbReference type="PANTHER" id="PTHR21523">
    <property type="match status" value="1"/>
</dbReference>
<dbReference type="Pfam" id="PF00071">
    <property type="entry name" value="Ras"/>
    <property type="match status" value="1"/>
</dbReference>
<dbReference type="PROSITE" id="PS50089">
    <property type="entry name" value="ZF_RING_2"/>
    <property type="match status" value="1"/>
</dbReference>
<evidence type="ECO:0000313" key="9">
    <source>
        <dbReference type="WBParaSite" id="TCONS_00016765.p1"/>
    </source>
</evidence>
<dbReference type="AlphaFoldDB" id="A0AAF5DRM9"/>
<dbReference type="Pfam" id="PF00097">
    <property type="entry name" value="zf-C3HC4"/>
    <property type="match status" value="1"/>
</dbReference>
<evidence type="ECO:0000256" key="6">
    <source>
        <dbReference type="SAM" id="MobiDB-lite"/>
    </source>
</evidence>
<organism evidence="8 9">
    <name type="scientific">Strongyloides stercoralis</name>
    <name type="common">Threadworm</name>
    <dbReference type="NCBI Taxonomy" id="6248"/>
    <lineage>
        <taxon>Eukaryota</taxon>
        <taxon>Metazoa</taxon>
        <taxon>Ecdysozoa</taxon>
        <taxon>Nematoda</taxon>
        <taxon>Chromadorea</taxon>
        <taxon>Rhabditida</taxon>
        <taxon>Tylenchina</taxon>
        <taxon>Panagrolaimomorpha</taxon>
        <taxon>Strongyloidoidea</taxon>
        <taxon>Strongyloididae</taxon>
        <taxon>Strongyloides</taxon>
    </lineage>
</organism>
<feature type="compositionally biased region" description="Basic and acidic residues" evidence="6">
    <location>
        <begin position="1225"/>
        <end position="1240"/>
    </location>
</feature>
<dbReference type="SUPFAM" id="SSF52540">
    <property type="entry name" value="P-loop containing nucleoside triphosphate hydrolases"/>
    <property type="match status" value="1"/>
</dbReference>
<dbReference type="PROSITE" id="PS51421">
    <property type="entry name" value="RAS"/>
    <property type="match status" value="1"/>
</dbReference>
<keyword evidence="1" id="KW-0479">Metal-binding</keyword>
<reference evidence="9" key="1">
    <citation type="submission" date="2024-02" db="UniProtKB">
        <authorList>
            <consortium name="WormBaseParasite"/>
        </authorList>
    </citation>
    <scope>IDENTIFICATION</scope>
</reference>
<accession>A0AAF5DRM9</accession>
<keyword evidence="3" id="KW-0862">Zinc</keyword>
<dbReference type="PANTHER" id="PTHR21523:SF38">
    <property type="entry name" value="MLT-TEN (MLT-10) RELATED"/>
    <property type="match status" value="1"/>
</dbReference>
<name>A0AAF5DRM9_STRER</name>